<sequence>MRVSLVGEDGRTLPLHFHNGRYYVEAVHGLKYTIKVNSETPGRLEVLAGIDGRDTLVNQPADLLLSDGLIISGYSQYVVPGWGKHATTPFIFTAFDRETIAMRATGSNKNLGVIAVACFGEYVRPRPTITPLSYRGGDSVAKGMRGGLESMGMGTGTDDSDVTERRLGTTTFTRANQTVPDGLVEIYAMPKWWLLAEGVLGDEPAHDANHPAGFRRSPKKSDYDLR</sequence>
<comment type="caution">
    <text evidence="2">The sequence shown here is derived from an EMBL/GenBank/DDBJ whole genome shotgun (WGS) entry which is preliminary data.</text>
</comment>
<name>A0A1J4S0Y3_9BACT</name>
<protein>
    <submittedName>
        <fullName evidence="2">Uncharacterized protein</fullName>
    </submittedName>
</protein>
<dbReference type="AlphaFoldDB" id="A0A1J4S0Y3"/>
<evidence type="ECO:0000313" key="2">
    <source>
        <dbReference type="EMBL" id="OIN92338.1"/>
    </source>
</evidence>
<accession>A0A1J4S0Y3</accession>
<feature type="region of interest" description="Disordered" evidence="1">
    <location>
        <begin position="207"/>
        <end position="226"/>
    </location>
</feature>
<organism evidence="2 3">
    <name type="scientific">Candidatus Collierbacteria bacterium CG1_02_44_10</name>
    <dbReference type="NCBI Taxonomy" id="1805087"/>
    <lineage>
        <taxon>Bacteria</taxon>
        <taxon>Candidatus Collieribacteriota</taxon>
    </lineage>
</organism>
<evidence type="ECO:0000256" key="1">
    <source>
        <dbReference type="SAM" id="MobiDB-lite"/>
    </source>
</evidence>
<evidence type="ECO:0000313" key="3">
    <source>
        <dbReference type="Proteomes" id="UP000182345"/>
    </source>
</evidence>
<gene>
    <name evidence="2" type="ORF">AUJ42_00520</name>
</gene>
<dbReference type="EMBL" id="MNUK01000016">
    <property type="protein sequence ID" value="OIN92338.1"/>
    <property type="molecule type" value="Genomic_DNA"/>
</dbReference>
<dbReference type="Proteomes" id="UP000182345">
    <property type="component" value="Unassembled WGS sequence"/>
</dbReference>
<proteinExistence type="predicted"/>
<reference evidence="2 3" key="1">
    <citation type="journal article" date="2016" name="Environ. Microbiol.">
        <title>Genomic resolution of a cold subsurface aquifer community provides metabolic insights for novel microbes adapted to high CO concentrations.</title>
        <authorList>
            <person name="Probst A.J."/>
            <person name="Castelle C.J."/>
            <person name="Singh A."/>
            <person name="Brown C.T."/>
            <person name="Anantharaman K."/>
            <person name="Sharon I."/>
            <person name="Hug L.A."/>
            <person name="Burstein D."/>
            <person name="Emerson J.B."/>
            <person name="Thomas B.C."/>
            <person name="Banfield J.F."/>
        </authorList>
    </citation>
    <scope>NUCLEOTIDE SEQUENCE [LARGE SCALE GENOMIC DNA]</scope>
    <source>
        <strain evidence="2">CG1_02_44_10</strain>
    </source>
</reference>